<keyword evidence="4" id="KW-1133">Transmembrane helix</keyword>
<dbReference type="InterPro" id="IPR004090">
    <property type="entry name" value="Chemotax_Me-accpt_rcpt"/>
</dbReference>
<evidence type="ECO:0000313" key="6">
    <source>
        <dbReference type="EMBL" id="MBB5174343.1"/>
    </source>
</evidence>
<dbReference type="RefSeq" id="WP_184664768.1">
    <property type="nucleotide sequence ID" value="NZ_JACHHB010000012.1"/>
</dbReference>
<dbReference type="Proteomes" id="UP000551878">
    <property type="component" value="Unassembled WGS sequence"/>
</dbReference>
<dbReference type="GO" id="GO:0006935">
    <property type="term" value="P:chemotaxis"/>
    <property type="evidence" value="ECO:0007669"/>
    <property type="project" value="InterPro"/>
</dbReference>
<evidence type="ECO:0000256" key="1">
    <source>
        <dbReference type="ARBA" id="ARBA00023224"/>
    </source>
</evidence>
<keyword evidence="7" id="KW-1185">Reference proteome</keyword>
<keyword evidence="4" id="KW-0812">Transmembrane</keyword>
<reference evidence="6 7" key="1">
    <citation type="submission" date="2020-08" db="EMBL/GenBank/DDBJ databases">
        <title>Genomic Encyclopedia of Type Strains, Phase IV (KMG-IV): sequencing the most valuable type-strain genomes for metagenomic binning, comparative biology and taxonomic classification.</title>
        <authorList>
            <person name="Goeker M."/>
        </authorList>
    </citation>
    <scope>NUCLEOTIDE SEQUENCE [LARGE SCALE GENOMIC DNA]</scope>
    <source>
        <strain evidence="6 7">DSM 24696</strain>
    </source>
</reference>
<dbReference type="PANTHER" id="PTHR32089">
    <property type="entry name" value="METHYL-ACCEPTING CHEMOTAXIS PROTEIN MCPB"/>
    <property type="match status" value="1"/>
</dbReference>
<dbReference type="GO" id="GO:0016020">
    <property type="term" value="C:membrane"/>
    <property type="evidence" value="ECO:0007669"/>
    <property type="project" value="InterPro"/>
</dbReference>
<dbReference type="PROSITE" id="PS50111">
    <property type="entry name" value="CHEMOTAXIS_TRANSDUC_2"/>
    <property type="match status" value="1"/>
</dbReference>
<dbReference type="PANTHER" id="PTHR32089:SF112">
    <property type="entry name" value="LYSOZYME-LIKE PROTEIN-RELATED"/>
    <property type="match status" value="1"/>
</dbReference>
<evidence type="ECO:0000256" key="3">
    <source>
        <dbReference type="PROSITE-ProRule" id="PRU00284"/>
    </source>
</evidence>
<keyword evidence="4" id="KW-0472">Membrane</keyword>
<sequence>MRWLYRLTLMQKLMILVIFLVSISMLSGLSILYSNHQVSQESKNLDEIASFHDDYTRLKSFIDEAAILQMQLVTSGYDESAVERLETALDYASDYYKQVEDRASGIDEMEVYLGRFKEGLNGYETLYEQHFTSIFHGGDVDQIRTRVAPEVERTQEAITQGDERIQTYLQTSREQANDNLVQAQSLTDGLIYGAVIFMVFIPLIGVILFGKNLKSGLNYIYQRIDAYRKGDFEYQQSTNRRDEFYDIDQSLTGMGEQLNEMLKAGHKVSHQLFGISEQVNEQSQNQLMNLQGVQRTMGTVEDEVNKQADHTNTISSITEEASASSQEIRASSEMIYDQMKQMNQYAQEGQKALKQMQHHVVDGKEKANTMTTKIEEMDERMKEISQFLQGIDEIAEQTNLLALNASIEAARAGQAGKSFSVVADEIRKLSNQTNEFSMRTKKVIETIQNDTEHVVKEFQMLKSVHEESEKTALDTTSTFSEIVEKSDQLQTQNAEITAAIEQISNGIQEVVGSVSQLAQSAQDLSKRGENVNSSLKEQLEGQERLTGSAEQLKLTANHLLKTTERKNEEYESA</sequence>
<proteinExistence type="inferred from homology"/>
<dbReference type="CDD" id="cd11386">
    <property type="entry name" value="MCP_signal"/>
    <property type="match status" value="1"/>
</dbReference>
<feature type="transmembrane region" description="Helical" evidence="4">
    <location>
        <begin position="12"/>
        <end position="33"/>
    </location>
</feature>
<protein>
    <submittedName>
        <fullName evidence="6">Methyl-accepting chemotaxis protein</fullName>
    </submittedName>
</protein>
<comment type="similarity">
    <text evidence="2">Belongs to the methyl-accepting chemotaxis (MCP) protein family.</text>
</comment>
<feature type="domain" description="Methyl-accepting transducer" evidence="5">
    <location>
        <begin position="282"/>
        <end position="518"/>
    </location>
</feature>
<evidence type="ECO:0000256" key="2">
    <source>
        <dbReference type="ARBA" id="ARBA00029447"/>
    </source>
</evidence>
<keyword evidence="1 3" id="KW-0807">Transducer</keyword>
<feature type="transmembrane region" description="Helical" evidence="4">
    <location>
        <begin position="189"/>
        <end position="209"/>
    </location>
</feature>
<dbReference type="GO" id="GO:0004888">
    <property type="term" value="F:transmembrane signaling receptor activity"/>
    <property type="evidence" value="ECO:0007669"/>
    <property type="project" value="InterPro"/>
</dbReference>
<dbReference type="EMBL" id="JACHHB010000012">
    <property type="protein sequence ID" value="MBB5174343.1"/>
    <property type="molecule type" value="Genomic_DNA"/>
</dbReference>
<comment type="caution">
    <text evidence="6">The sequence shown here is derived from an EMBL/GenBank/DDBJ whole genome shotgun (WGS) entry which is preliminary data.</text>
</comment>
<dbReference type="AlphaFoldDB" id="A0A840QSQ6"/>
<accession>A0A840QSQ6</accession>
<dbReference type="SUPFAM" id="SSF58104">
    <property type="entry name" value="Methyl-accepting chemotaxis protein (MCP) signaling domain"/>
    <property type="match status" value="1"/>
</dbReference>
<name>A0A840QSQ6_9BACI</name>
<dbReference type="GO" id="GO:0007165">
    <property type="term" value="P:signal transduction"/>
    <property type="evidence" value="ECO:0007669"/>
    <property type="project" value="UniProtKB-KW"/>
</dbReference>
<gene>
    <name evidence="6" type="ORF">HNQ41_002558</name>
</gene>
<evidence type="ECO:0000259" key="5">
    <source>
        <dbReference type="PROSITE" id="PS50111"/>
    </source>
</evidence>
<dbReference type="Pfam" id="PF00015">
    <property type="entry name" value="MCPsignal"/>
    <property type="match status" value="1"/>
</dbReference>
<evidence type="ECO:0000313" key="7">
    <source>
        <dbReference type="Proteomes" id="UP000551878"/>
    </source>
</evidence>
<dbReference type="SMART" id="SM00283">
    <property type="entry name" value="MA"/>
    <property type="match status" value="1"/>
</dbReference>
<dbReference type="InterPro" id="IPR004089">
    <property type="entry name" value="MCPsignal_dom"/>
</dbReference>
<evidence type="ECO:0000256" key="4">
    <source>
        <dbReference type="SAM" id="Phobius"/>
    </source>
</evidence>
<dbReference type="PRINTS" id="PR00260">
    <property type="entry name" value="CHEMTRNSDUCR"/>
</dbReference>
<organism evidence="6 7">
    <name type="scientific">Texcoconibacillus texcoconensis</name>
    <dbReference type="NCBI Taxonomy" id="1095777"/>
    <lineage>
        <taxon>Bacteria</taxon>
        <taxon>Bacillati</taxon>
        <taxon>Bacillota</taxon>
        <taxon>Bacilli</taxon>
        <taxon>Bacillales</taxon>
        <taxon>Bacillaceae</taxon>
        <taxon>Texcoconibacillus</taxon>
    </lineage>
</organism>
<dbReference type="Gene3D" id="1.10.287.950">
    <property type="entry name" value="Methyl-accepting chemotaxis protein"/>
    <property type="match status" value="1"/>
</dbReference>